<dbReference type="SUPFAM" id="SSF109709">
    <property type="entry name" value="KorB DNA-binding domain-like"/>
    <property type="match status" value="1"/>
</dbReference>
<gene>
    <name evidence="1" type="ORF">AB5L97_05415</name>
</gene>
<name>A0AB39L5N0_9MICC</name>
<evidence type="ECO:0008006" key="2">
    <source>
        <dbReference type="Google" id="ProtNLM"/>
    </source>
</evidence>
<protein>
    <recommendedName>
        <fullName evidence="2">Helix-turn-helix protein</fullName>
    </recommendedName>
</protein>
<dbReference type="AlphaFoldDB" id="A0AB39L5N0"/>
<accession>A0AB39L5N0</accession>
<sequence>MITMDRALDQLHHAALQRQARSRVDAIDELRAAKQVADRGLPQRDIAELLATSQARVHRMLKALERSNHNVPVTPEEIILRACAYDTSRDGLVQELTRFDYTFGEEAPYPLEGRISGTWDEVVKALASGMISQKEFDQVRAAIGR</sequence>
<dbReference type="RefSeq" id="WP_369046762.1">
    <property type="nucleotide sequence ID" value="NZ_CP163302.1"/>
</dbReference>
<reference evidence="1" key="1">
    <citation type="submission" date="2024-07" db="EMBL/GenBank/DDBJ databases">
        <authorList>
            <person name="fu j."/>
        </authorList>
    </citation>
    <scope>NUCLEOTIDE SEQUENCE</scope>
    <source>
        <strain evidence="1">P10A9</strain>
    </source>
</reference>
<dbReference type="EMBL" id="CP163302">
    <property type="protein sequence ID" value="XDP46447.1"/>
    <property type="molecule type" value="Genomic_DNA"/>
</dbReference>
<evidence type="ECO:0000313" key="1">
    <source>
        <dbReference type="EMBL" id="XDP46447.1"/>
    </source>
</evidence>
<dbReference type="KEGG" id="spue:AB5L97_05415"/>
<organism evidence="1">
    <name type="scientific">Sinomonas puerhi</name>
    <dbReference type="NCBI Taxonomy" id="3238584"/>
    <lineage>
        <taxon>Bacteria</taxon>
        <taxon>Bacillati</taxon>
        <taxon>Actinomycetota</taxon>
        <taxon>Actinomycetes</taxon>
        <taxon>Micrococcales</taxon>
        <taxon>Micrococcaceae</taxon>
        <taxon>Sinomonas</taxon>
    </lineage>
</organism>
<proteinExistence type="predicted"/>